<keyword evidence="1" id="KW-0812">Transmembrane</keyword>
<evidence type="ECO:0000313" key="2">
    <source>
        <dbReference type="EMBL" id="MFA9459684.1"/>
    </source>
</evidence>
<name>A0ABV4TST8_9GAMM</name>
<organism evidence="2 3">
    <name type="scientific">Thiohalorhabdus methylotrophus</name>
    <dbReference type="NCBI Taxonomy" id="3242694"/>
    <lineage>
        <taxon>Bacteria</taxon>
        <taxon>Pseudomonadati</taxon>
        <taxon>Pseudomonadota</taxon>
        <taxon>Gammaproteobacteria</taxon>
        <taxon>Thiohalorhabdales</taxon>
        <taxon>Thiohalorhabdaceae</taxon>
        <taxon>Thiohalorhabdus</taxon>
    </lineage>
</organism>
<evidence type="ECO:0008006" key="4">
    <source>
        <dbReference type="Google" id="ProtNLM"/>
    </source>
</evidence>
<evidence type="ECO:0000313" key="3">
    <source>
        <dbReference type="Proteomes" id="UP001575181"/>
    </source>
</evidence>
<gene>
    <name evidence="2" type="ORF">ACERLL_02450</name>
</gene>
<feature type="transmembrane region" description="Helical" evidence="1">
    <location>
        <begin position="45"/>
        <end position="61"/>
    </location>
</feature>
<comment type="caution">
    <text evidence="2">The sequence shown here is derived from an EMBL/GenBank/DDBJ whole genome shotgun (WGS) entry which is preliminary data.</text>
</comment>
<keyword evidence="1" id="KW-0472">Membrane</keyword>
<dbReference type="RefSeq" id="WP_373654473.1">
    <property type="nucleotide sequence ID" value="NZ_JBGUAW010000002.1"/>
</dbReference>
<proteinExistence type="predicted"/>
<dbReference type="EMBL" id="JBGUAW010000002">
    <property type="protein sequence ID" value="MFA9459684.1"/>
    <property type="molecule type" value="Genomic_DNA"/>
</dbReference>
<evidence type="ECO:0000256" key="1">
    <source>
        <dbReference type="SAM" id="Phobius"/>
    </source>
</evidence>
<feature type="transmembrane region" description="Helical" evidence="1">
    <location>
        <begin position="12"/>
        <end position="33"/>
    </location>
</feature>
<reference evidence="2 3" key="1">
    <citation type="submission" date="2024-08" db="EMBL/GenBank/DDBJ databases">
        <title>Whole-genome sequencing of halo(alkali)philic microorganisms from hypersaline lakes.</title>
        <authorList>
            <person name="Sorokin D.Y."/>
            <person name="Merkel A.Y."/>
            <person name="Messina E."/>
            <person name="Yakimov M."/>
        </authorList>
    </citation>
    <scope>NUCLEOTIDE SEQUENCE [LARGE SCALE GENOMIC DNA]</scope>
    <source>
        <strain evidence="2 3">Cl-TMA</strain>
    </source>
</reference>
<sequence length="79" mass="7987">MPDPQSNPVSSLLDRFIPPAVLALAAYVGLWALARGGVIPLPPETAGWTGLGVGALLGLLLDRLPGGGTKNAPGTDDDD</sequence>
<keyword evidence="3" id="KW-1185">Reference proteome</keyword>
<accession>A0ABV4TST8</accession>
<protein>
    <recommendedName>
        <fullName evidence="4">XapX domain-containing protein</fullName>
    </recommendedName>
</protein>
<dbReference type="Proteomes" id="UP001575181">
    <property type="component" value="Unassembled WGS sequence"/>
</dbReference>
<keyword evidence="1" id="KW-1133">Transmembrane helix</keyword>